<keyword evidence="1" id="KW-0472">Membrane</keyword>
<feature type="transmembrane region" description="Helical" evidence="1">
    <location>
        <begin position="26"/>
        <end position="46"/>
    </location>
</feature>
<evidence type="ECO:0000256" key="1">
    <source>
        <dbReference type="SAM" id="Phobius"/>
    </source>
</evidence>
<dbReference type="SUPFAM" id="SSF103473">
    <property type="entry name" value="MFS general substrate transporter"/>
    <property type="match status" value="1"/>
</dbReference>
<protein>
    <recommendedName>
        <fullName evidence="4">MFS transporter</fullName>
    </recommendedName>
</protein>
<organism evidence="2 3">
    <name type="scientific">Nonomuraea endophytica</name>
    <dbReference type="NCBI Taxonomy" id="714136"/>
    <lineage>
        <taxon>Bacteria</taxon>
        <taxon>Bacillati</taxon>
        <taxon>Actinomycetota</taxon>
        <taxon>Actinomycetes</taxon>
        <taxon>Streptosporangiales</taxon>
        <taxon>Streptosporangiaceae</taxon>
        <taxon>Nonomuraea</taxon>
    </lineage>
</organism>
<feature type="transmembrane region" description="Helical" evidence="1">
    <location>
        <begin position="355"/>
        <end position="382"/>
    </location>
</feature>
<feature type="transmembrane region" description="Helical" evidence="1">
    <location>
        <begin position="76"/>
        <end position="93"/>
    </location>
</feature>
<dbReference type="InterPro" id="IPR036259">
    <property type="entry name" value="MFS_trans_sf"/>
</dbReference>
<proteinExistence type="predicted"/>
<feature type="transmembrane region" description="Helical" evidence="1">
    <location>
        <begin position="251"/>
        <end position="269"/>
    </location>
</feature>
<dbReference type="AlphaFoldDB" id="A0A7W8EIZ0"/>
<keyword evidence="3" id="KW-1185">Reference proteome</keyword>
<feature type="transmembrane region" description="Helical" evidence="1">
    <location>
        <begin position="52"/>
        <end position="69"/>
    </location>
</feature>
<accession>A0A7W8EIZ0</accession>
<feature type="transmembrane region" description="Helical" evidence="1">
    <location>
        <begin position="306"/>
        <end position="326"/>
    </location>
</feature>
<sequence length="401" mass="40805">MENAVRDWRGRAYLPGPVPADRPRTFWLAWASMAAIAPLQYGYAALLVRDQAALIPLGVWIVCQAAGALLRRRLSLTAGGVLTTSGLLALGLGDSWPFLTVYAVLGGLGAGLVYGVCGETVAAWHPERPAMRVGLVTGAFGYGALPLLLWAGLFPGTLPQAFLASGIVAALVIGTTARHLRMPPPLWWPDTVDPRTYALDAAVLRRTPGALREFSLAQALRTRALPVLAAILVCAGAVSIADVVIVAASGAWGAVAILVGLNGAGRALAMRCSEALGRTAVLTVVLTLLALGQLLLAAHASTGTALGLRAGAVAAGLGGGAFYPLVASLVRDYFGVAGTGTIHPVVYSAKAAAGLVAVALCWLALSGAAAPALLLAAACAGLPAPAARRLRAPGRPVTIPV</sequence>
<evidence type="ECO:0008006" key="4">
    <source>
        <dbReference type="Google" id="ProtNLM"/>
    </source>
</evidence>
<feature type="transmembrane region" description="Helical" evidence="1">
    <location>
        <begin position="99"/>
        <end position="121"/>
    </location>
</feature>
<comment type="caution">
    <text evidence="2">The sequence shown here is derived from an EMBL/GenBank/DDBJ whole genome shotgun (WGS) entry which is preliminary data.</text>
</comment>
<feature type="transmembrane region" description="Helical" evidence="1">
    <location>
        <begin position="281"/>
        <end position="300"/>
    </location>
</feature>
<gene>
    <name evidence="2" type="ORF">HNR40_005644</name>
</gene>
<dbReference type="Gene3D" id="1.20.1250.20">
    <property type="entry name" value="MFS general substrate transporter like domains"/>
    <property type="match status" value="1"/>
</dbReference>
<evidence type="ECO:0000313" key="2">
    <source>
        <dbReference type="EMBL" id="MBB5080157.1"/>
    </source>
</evidence>
<reference evidence="2 3" key="1">
    <citation type="submission" date="2020-08" db="EMBL/GenBank/DDBJ databases">
        <title>Genomic Encyclopedia of Type Strains, Phase IV (KMG-IV): sequencing the most valuable type-strain genomes for metagenomic binning, comparative biology and taxonomic classification.</title>
        <authorList>
            <person name="Goeker M."/>
        </authorList>
    </citation>
    <scope>NUCLEOTIDE SEQUENCE [LARGE SCALE GENOMIC DNA]</scope>
    <source>
        <strain evidence="2 3">DSM 45385</strain>
    </source>
</reference>
<feature type="transmembrane region" description="Helical" evidence="1">
    <location>
        <begin position="158"/>
        <end position="177"/>
    </location>
</feature>
<evidence type="ECO:0000313" key="3">
    <source>
        <dbReference type="Proteomes" id="UP000568380"/>
    </source>
</evidence>
<dbReference type="RefSeq" id="WP_184966431.1">
    <property type="nucleotide sequence ID" value="NZ_JACHIN010000008.1"/>
</dbReference>
<dbReference type="Proteomes" id="UP000568380">
    <property type="component" value="Unassembled WGS sequence"/>
</dbReference>
<name>A0A7W8EIZ0_9ACTN</name>
<feature type="transmembrane region" description="Helical" evidence="1">
    <location>
        <begin position="224"/>
        <end position="245"/>
    </location>
</feature>
<feature type="transmembrane region" description="Helical" evidence="1">
    <location>
        <begin position="133"/>
        <end position="152"/>
    </location>
</feature>
<keyword evidence="1" id="KW-0812">Transmembrane</keyword>
<keyword evidence="1" id="KW-1133">Transmembrane helix</keyword>
<dbReference type="EMBL" id="JACHIN010000008">
    <property type="protein sequence ID" value="MBB5080157.1"/>
    <property type="molecule type" value="Genomic_DNA"/>
</dbReference>